<feature type="binding site" evidence="9">
    <location>
        <position position="149"/>
    </location>
    <ligand>
        <name>Mn(2+)</name>
        <dbReference type="ChEBI" id="CHEBI:29035"/>
    </ligand>
</feature>
<dbReference type="EC" id="1.1.1.267" evidence="9"/>
<dbReference type="Gene3D" id="1.10.1740.10">
    <property type="match status" value="1"/>
</dbReference>
<feature type="binding site" evidence="9">
    <location>
        <position position="209"/>
    </location>
    <ligand>
        <name>1-deoxy-D-xylulose 5-phosphate</name>
        <dbReference type="ChEBI" id="CHEBI:57792"/>
    </ligand>
</feature>
<dbReference type="Proteomes" id="UP000003860">
    <property type="component" value="Unassembled WGS sequence"/>
</dbReference>
<feature type="domain" description="1-deoxy-D-xylulose 5-phosphate reductoisomerase C-terminal" evidence="11">
    <location>
        <begin position="143"/>
        <end position="226"/>
    </location>
</feature>
<comment type="function">
    <text evidence="9">Catalyzes the NADPH-dependent rearrangement and reduction of 1-deoxy-D-xylulose-5-phosphate (DXP) to 2-C-methyl-D-erythritol 4-phosphate (MEP).</text>
</comment>
<dbReference type="PANTHER" id="PTHR30525">
    <property type="entry name" value="1-DEOXY-D-XYLULOSE 5-PHOSPHATE REDUCTOISOMERASE"/>
    <property type="match status" value="1"/>
</dbReference>
<dbReference type="HAMAP" id="MF_00183">
    <property type="entry name" value="DXP_reductoisom"/>
    <property type="match status" value="1"/>
</dbReference>
<feature type="binding site" evidence="9">
    <location>
        <position position="196"/>
    </location>
    <ligand>
        <name>1-deoxy-D-xylulose 5-phosphate</name>
        <dbReference type="ChEBI" id="CHEBI:57792"/>
    </ligand>
</feature>
<feature type="binding site" evidence="9">
    <location>
        <position position="147"/>
    </location>
    <ligand>
        <name>Mn(2+)</name>
        <dbReference type="ChEBI" id="CHEBI:29035"/>
    </ligand>
</feature>
<dbReference type="InterPro" id="IPR003821">
    <property type="entry name" value="DXP_reductoisomerase"/>
</dbReference>
<dbReference type="OrthoDB" id="9806546at2"/>
<keyword evidence="9" id="KW-0460">Magnesium</keyword>
<feature type="binding site" evidence="9">
    <location>
        <position position="218"/>
    </location>
    <ligand>
        <name>Mn(2+)</name>
        <dbReference type="ChEBI" id="CHEBI:29035"/>
    </ligand>
</feature>
<organism evidence="13 14">
    <name type="scientific">Ruminiclostridium papyrosolvens DSM 2782</name>
    <dbReference type="NCBI Taxonomy" id="588581"/>
    <lineage>
        <taxon>Bacteria</taxon>
        <taxon>Bacillati</taxon>
        <taxon>Bacillota</taxon>
        <taxon>Clostridia</taxon>
        <taxon>Eubacteriales</taxon>
        <taxon>Oscillospiraceae</taxon>
        <taxon>Ruminiclostridium</taxon>
    </lineage>
</organism>
<feature type="binding site" evidence="9">
    <location>
        <position position="218"/>
    </location>
    <ligand>
        <name>1-deoxy-D-xylulose 5-phosphate</name>
        <dbReference type="ChEBI" id="CHEBI:57792"/>
    </ligand>
</feature>
<dbReference type="NCBIfam" id="TIGR00243">
    <property type="entry name" value="Dxr"/>
    <property type="match status" value="1"/>
</dbReference>
<dbReference type="NCBIfam" id="NF009114">
    <property type="entry name" value="PRK12464.1"/>
    <property type="match status" value="1"/>
</dbReference>
<comment type="catalytic activity">
    <reaction evidence="8">
        <text>2-C-methyl-D-erythritol 4-phosphate + NADP(+) = 1-deoxy-D-xylulose 5-phosphate + NADPH + H(+)</text>
        <dbReference type="Rhea" id="RHEA:13717"/>
        <dbReference type="ChEBI" id="CHEBI:15378"/>
        <dbReference type="ChEBI" id="CHEBI:57783"/>
        <dbReference type="ChEBI" id="CHEBI:57792"/>
        <dbReference type="ChEBI" id="CHEBI:58262"/>
        <dbReference type="ChEBI" id="CHEBI:58349"/>
        <dbReference type="EC" id="1.1.1.267"/>
    </reaction>
    <physiologicalReaction direction="right-to-left" evidence="8">
        <dbReference type="Rhea" id="RHEA:13719"/>
    </physiologicalReaction>
</comment>
<gene>
    <name evidence="9" type="primary">dxr</name>
    <name evidence="13" type="ORF">Cpap_1044</name>
</gene>
<evidence type="ECO:0000259" key="10">
    <source>
        <dbReference type="Pfam" id="PF02670"/>
    </source>
</evidence>
<dbReference type="GO" id="GO:0051484">
    <property type="term" value="P:isopentenyl diphosphate biosynthetic process, methylerythritol 4-phosphate pathway involved in terpenoid biosynthetic process"/>
    <property type="evidence" value="ECO:0007669"/>
    <property type="project" value="TreeGrafter"/>
</dbReference>
<dbReference type="EMBL" id="ACXX02000012">
    <property type="protein sequence ID" value="EGD46660.1"/>
    <property type="molecule type" value="Genomic_DNA"/>
</dbReference>
<comment type="similarity">
    <text evidence="2 9">Belongs to the DXR family.</text>
</comment>
<evidence type="ECO:0000313" key="13">
    <source>
        <dbReference type="EMBL" id="EGD46660.1"/>
    </source>
</evidence>
<dbReference type="GO" id="GO:0016853">
    <property type="term" value="F:isomerase activity"/>
    <property type="evidence" value="ECO:0007669"/>
    <property type="project" value="UniProtKB-KW"/>
</dbReference>
<feature type="binding site" evidence="9">
    <location>
        <position position="11"/>
    </location>
    <ligand>
        <name>NADPH</name>
        <dbReference type="ChEBI" id="CHEBI:57783"/>
    </ligand>
</feature>
<sequence length="381" mass="41933">MAKIISIIGSTGSIGRQTLEAAKNLGVKVAALSANSNIELLEKQVREFKPDIASVGNTELAKEMSYRLGDTGVEVVWGQEGMKRVVEHSEVDTVVTSVVGTAGLIPTMHAIRHKKNIALANKETLVTAGQLVMEEAKKNNVNIFPVDSEHSAIYQCLLGNKDKQVEKIIITASGGPFRGKKIEELKNITPMQALKHPNWSMGNKITIDSATLMNKGLEVIEAKWLFQRDLDSIQVLVHPQSIIHSMVQYVDGSVMAQLGSPDMRIPIQLALTYPDRCQNDFNKLDFLKCPPLTFEEPDIATFKCLRLAYSSLETGGTMAAAMNAANEIAVAAFLDNRIGFTEIADTIERVMQKHNVNICPCMDDIIEVDCWARETAKQLII</sequence>
<dbReference type="InterPro" id="IPR026877">
    <property type="entry name" value="DXPR_C"/>
</dbReference>
<dbReference type="SUPFAM" id="SSF69055">
    <property type="entry name" value="1-deoxy-D-xylulose-5-phosphate reductoisomerase, C-terminal domain"/>
    <property type="match status" value="1"/>
</dbReference>
<keyword evidence="5 9" id="KW-0560">Oxidoreductase</keyword>
<comment type="cofactor">
    <cofactor evidence="9">
        <name>Mg(2+)</name>
        <dbReference type="ChEBI" id="CHEBI:18420"/>
    </cofactor>
    <cofactor evidence="9">
        <name>Mn(2+)</name>
        <dbReference type="ChEBI" id="CHEBI:29035"/>
    </cofactor>
</comment>
<dbReference type="Gene3D" id="3.40.50.720">
    <property type="entry name" value="NAD(P)-binding Rossmann-like Domain"/>
    <property type="match status" value="1"/>
</dbReference>
<proteinExistence type="inferred from homology"/>
<evidence type="ECO:0000259" key="11">
    <source>
        <dbReference type="Pfam" id="PF08436"/>
    </source>
</evidence>
<evidence type="ECO:0000256" key="6">
    <source>
        <dbReference type="ARBA" id="ARBA00023211"/>
    </source>
</evidence>
<keyword evidence="7 9" id="KW-0414">Isoprene biosynthesis</keyword>
<dbReference type="FunFam" id="3.40.50.720:FF:000045">
    <property type="entry name" value="1-deoxy-D-xylulose 5-phosphate reductoisomerase"/>
    <property type="match status" value="1"/>
</dbReference>
<keyword evidence="14" id="KW-1185">Reference proteome</keyword>
<feature type="binding site" evidence="9">
    <location>
        <position position="123"/>
    </location>
    <ligand>
        <name>NADPH</name>
        <dbReference type="ChEBI" id="CHEBI:57783"/>
    </ligand>
</feature>
<feature type="binding site" evidence="9">
    <location>
        <position position="215"/>
    </location>
    <ligand>
        <name>1-deoxy-D-xylulose 5-phosphate</name>
        <dbReference type="ChEBI" id="CHEBI:57792"/>
    </ligand>
</feature>
<dbReference type="InterPro" id="IPR036169">
    <property type="entry name" value="DXPR_C_sf"/>
</dbReference>
<dbReference type="SUPFAM" id="SSF51735">
    <property type="entry name" value="NAD(P)-binding Rossmann-fold domains"/>
    <property type="match status" value="1"/>
</dbReference>
<keyword evidence="4 9" id="KW-0521">NADP</keyword>
<dbReference type="PANTHER" id="PTHR30525:SF0">
    <property type="entry name" value="1-DEOXY-D-XYLULOSE 5-PHOSPHATE REDUCTOISOMERASE, CHLOROPLASTIC"/>
    <property type="match status" value="1"/>
</dbReference>
<name>F1TG41_9FIRM</name>
<protein>
    <recommendedName>
        <fullName evidence="9">1-deoxy-D-xylulose 5-phosphate reductoisomerase</fullName>
        <shortName evidence="9">DXP reductoisomerase</shortName>
        <ecNumber evidence="9">1.1.1.267</ecNumber>
    </recommendedName>
    <alternativeName>
        <fullName evidence="9">1-deoxyxylulose-5-phosphate reductoisomerase</fullName>
    </alternativeName>
    <alternativeName>
        <fullName evidence="9">2-C-methyl-D-erythritol 4-phosphate synthase</fullName>
    </alternativeName>
</protein>
<dbReference type="GO" id="GO:0030145">
    <property type="term" value="F:manganese ion binding"/>
    <property type="evidence" value="ECO:0007669"/>
    <property type="project" value="TreeGrafter"/>
</dbReference>
<feature type="binding site" evidence="9">
    <location>
        <position position="13"/>
    </location>
    <ligand>
        <name>NADPH</name>
        <dbReference type="ChEBI" id="CHEBI:57783"/>
    </ligand>
</feature>
<evidence type="ECO:0000256" key="3">
    <source>
        <dbReference type="ARBA" id="ARBA00022723"/>
    </source>
</evidence>
<evidence type="ECO:0000256" key="5">
    <source>
        <dbReference type="ARBA" id="ARBA00023002"/>
    </source>
</evidence>
<feature type="binding site" evidence="9">
    <location>
        <position position="12"/>
    </location>
    <ligand>
        <name>NADPH</name>
        <dbReference type="ChEBI" id="CHEBI:57783"/>
    </ligand>
</feature>
<feature type="binding site" evidence="9">
    <location>
        <position position="122"/>
    </location>
    <ligand>
        <name>1-deoxy-D-xylulose 5-phosphate</name>
        <dbReference type="ChEBI" id="CHEBI:57792"/>
    </ligand>
</feature>
<dbReference type="UniPathway" id="UPA00056">
    <property type="reaction ID" value="UER00092"/>
</dbReference>
<dbReference type="Pfam" id="PF02670">
    <property type="entry name" value="DXP_reductoisom"/>
    <property type="match status" value="1"/>
</dbReference>
<dbReference type="Pfam" id="PF13288">
    <property type="entry name" value="DXPR_C"/>
    <property type="match status" value="1"/>
</dbReference>
<reference evidence="13" key="1">
    <citation type="submission" date="2009-07" db="EMBL/GenBank/DDBJ databases">
        <authorList>
            <consortium name="US DOE Joint Genome Institute (JGI-PGF)"/>
            <person name="Lucas S."/>
            <person name="Copeland A."/>
            <person name="Lapidus A."/>
            <person name="Glavina del Rio T."/>
            <person name="Tice H."/>
            <person name="Bruce D."/>
            <person name="Goodwin L."/>
            <person name="Pitluck S."/>
            <person name="Larimer F."/>
            <person name="Land M.L."/>
            <person name="Mouttaki H."/>
            <person name="He Z."/>
            <person name="Zhou J."/>
            <person name="Hemme C.L."/>
        </authorList>
    </citation>
    <scope>NUCLEOTIDE SEQUENCE</scope>
    <source>
        <strain evidence="13">DSM 2782</strain>
    </source>
</reference>
<feature type="domain" description="1-deoxy-D-xylulose 5-phosphate reductoisomerase N-terminal" evidence="10">
    <location>
        <begin position="5"/>
        <end position="129"/>
    </location>
</feature>
<feature type="binding site" evidence="9">
    <location>
        <position position="148"/>
    </location>
    <ligand>
        <name>1-deoxy-D-xylulose 5-phosphate</name>
        <dbReference type="ChEBI" id="CHEBI:57792"/>
    </ligand>
</feature>
<dbReference type="InterPro" id="IPR013644">
    <property type="entry name" value="DXP_reductoisomerase_C"/>
</dbReference>
<comment type="caution">
    <text evidence="9">Lacks conserved residue(s) required for the propagation of feature annotation.</text>
</comment>
<feature type="binding site" evidence="9">
    <location>
        <position position="14"/>
    </location>
    <ligand>
        <name>NADPH</name>
        <dbReference type="ChEBI" id="CHEBI:57783"/>
    </ligand>
</feature>
<evidence type="ECO:0000256" key="4">
    <source>
        <dbReference type="ARBA" id="ARBA00022857"/>
    </source>
</evidence>
<keyword evidence="6 9" id="KW-0464">Manganese</keyword>
<dbReference type="AlphaFoldDB" id="F1TG41"/>
<reference evidence="13" key="2">
    <citation type="submission" date="2011-01" db="EMBL/GenBank/DDBJ databases">
        <title>The Non-contiguous Finished genome of Clostridium papyrosolvens.</title>
        <authorList>
            <person name="Lucas S."/>
            <person name="Copeland A."/>
            <person name="Lapidus A."/>
            <person name="Cheng J.-F."/>
            <person name="Goodwin L."/>
            <person name="Pitluck S."/>
            <person name="Misra M."/>
            <person name="Chertkov O."/>
            <person name="Detter J.C."/>
            <person name="Han C."/>
            <person name="Tapia R."/>
            <person name="Land M."/>
            <person name="Hauser L."/>
            <person name="Kyrpides N."/>
            <person name="Ivanova N."/>
            <person name="Pagani I."/>
            <person name="Mouttaki H."/>
            <person name="He Z."/>
            <person name="Zhou J."/>
            <person name="Hemme C.L."/>
            <person name="Woyke T."/>
        </authorList>
    </citation>
    <scope>NUCLEOTIDE SEQUENCE [LARGE SCALE GENOMIC DNA]</scope>
    <source>
        <strain evidence="13">DSM 2782</strain>
    </source>
</reference>
<evidence type="ECO:0000259" key="12">
    <source>
        <dbReference type="Pfam" id="PF13288"/>
    </source>
</evidence>
<feature type="binding site" evidence="9">
    <location>
        <position position="214"/>
    </location>
    <ligand>
        <name>1-deoxy-D-xylulose 5-phosphate</name>
        <dbReference type="ChEBI" id="CHEBI:57792"/>
    </ligand>
</feature>
<evidence type="ECO:0000256" key="1">
    <source>
        <dbReference type="ARBA" id="ARBA00005094"/>
    </source>
</evidence>
<dbReference type="InterPro" id="IPR013512">
    <property type="entry name" value="DXP_reductoisomerase_N"/>
</dbReference>
<evidence type="ECO:0000313" key="14">
    <source>
        <dbReference type="Proteomes" id="UP000003860"/>
    </source>
</evidence>
<evidence type="ECO:0000256" key="9">
    <source>
        <dbReference type="HAMAP-Rule" id="MF_00183"/>
    </source>
</evidence>
<dbReference type="InterPro" id="IPR036291">
    <property type="entry name" value="NAD(P)-bd_dom_sf"/>
</dbReference>
<feature type="binding site" evidence="9">
    <location>
        <position position="173"/>
    </location>
    <ligand>
        <name>1-deoxy-D-xylulose 5-phosphate</name>
        <dbReference type="ChEBI" id="CHEBI:57792"/>
    </ligand>
</feature>
<dbReference type="RefSeq" id="WP_004621050.1">
    <property type="nucleotide sequence ID" value="NZ_ACXX02000012.1"/>
</dbReference>
<feature type="binding site" evidence="9">
    <location>
        <position position="121"/>
    </location>
    <ligand>
        <name>NADPH</name>
        <dbReference type="ChEBI" id="CHEBI:57783"/>
    </ligand>
</feature>
<evidence type="ECO:0000256" key="7">
    <source>
        <dbReference type="ARBA" id="ARBA00023229"/>
    </source>
</evidence>
<dbReference type="Pfam" id="PF08436">
    <property type="entry name" value="DXP_redisom_C"/>
    <property type="match status" value="1"/>
</dbReference>
<dbReference type="GO" id="GO:0070402">
    <property type="term" value="F:NADPH binding"/>
    <property type="evidence" value="ECO:0007669"/>
    <property type="project" value="InterPro"/>
</dbReference>
<feature type="binding site" evidence="9">
    <location>
        <position position="149"/>
    </location>
    <ligand>
        <name>1-deoxy-D-xylulose 5-phosphate</name>
        <dbReference type="ChEBI" id="CHEBI:57792"/>
    </ligand>
</feature>
<feature type="domain" description="DXP reductoisomerase C-terminal" evidence="12">
    <location>
        <begin position="258"/>
        <end position="374"/>
    </location>
</feature>
<accession>F1TG41</accession>
<keyword evidence="3 9" id="KW-0479">Metal-binding</keyword>
<dbReference type="GO" id="GO:0030604">
    <property type="term" value="F:1-deoxy-D-xylulose-5-phosphate reductoisomerase activity"/>
    <property type="evidence" value="ECO:0007669"/>
    <property type="project" value="UniProtKB-UniRule"/>
</dbReference>
<evidence type="ECO:0000256" key="8">
    <source>
        <dbReference type="ARBA" id="ARBA00048543"/>
    </source>
</evidence>
<dbReference type="eggNOG" id="COG0743">
    <property type="taxonomic scope" value="Bacteria"/>
</dbReference>
<evidence type="ECO:0000256" key="2">
    <source>
        <dbReference type="ARBA" id="ARBA00006825"/>
    </source>
</evidence>
<dbReference type="PIRSF" id="PIRSF006205">
    <property type="entry name" value="Dxp_reductismrs"/>
    <property type="match status" value="1"/>
</dbReference>
<comment type="caution">
    <text evidence="13">The sequence shown here is derived from an EMBL/GenBank/DDBJ whole genome shotgun (WGS) entry which is preliminary data.</text>
</comment>
<dbReference type="STRING" id="588581.Cpap_1044"/>
<feature type="binding site" evidence="9">
    <location>
        <position position="37"/>
    </location>
    <ligand>
        <name>NADPH</name>
        <dbReference type="ChEBI" id="CHEBI:57783"/>
    </ligand>
</feature>
<comment type="pathway">
    <text evidence="1 9">Isoprenoid biosynthesis; isopentenyl diphosphate biosynthesis via DXP pathway; isopentenyl diphosphate from 1-deoxy-D-xylulose 5-phosphate: step 1/6.</text>
</comment>
<dbReference type="SUPFAM" id="SSF55347">
    <property type="entry name" value="Glyceraldehyde-3-phosphate dehydrogenase-like, C-terminal domain"/>
    <property type="match status" value="1"/>
</dbReference>
<feature type="binding site" evidence="9">
    <location>
        <position position="202"/>
    </location>
    <ligand>
        <name>NADPH</name>
        <dbReference type="ChEBI" id="CHEBI:57783"/>
    </ligand>
</feature>